<keyword evidence="3 8" id="KW-0028">Amino-acid biosynthesis</keyword>
<dbReference type="EC" id="4.1.1.48" evidence="8"/>
<keyword evidence="7 8" id="KW-0456">Lyase</keyword>
<evidence type="ECO:0000256" key="4">
    <source>
        <dbReference type="ARBA" id="ARBA00022793"/>
    </source>
</evidence>
<evidence type="ECO:0000313" key="10">
    <source>
        <dbReference type="EMBL" id="MBU2787062.1"/>
    </source>
</evidence>
<sequence length="264" mass="28629">MEDILQKILAEKRRELAQRQRRLPLADLQSAARLASPPRPFAQALLDRAGAGKAAVIAEIKKASPSAGVIREDFNPVEIARDYAAHGATCLSVLTDESFFQGCDSYLTAARAACALPLLRKDFLIDPYQVWEARAIGADAILLIVAALADAQMAELEACALELGMSVLVESHDAAELDRALRLRTPLMGINNRDLRTFVTDIQRSIELLPQIPTGRLLISESGIRQPADVQTLRSAGIHAFLVGEGLMRVAQPGQALQELFAGE</sequence>
<dbReference type="PROSITE" id="PS00614">
    <property type="entry name" value="IGPS"/>
    <property type="match status" value="1"/>
</dbReference>
<dbReference type="GO" id="GO:0000162">
    <property type="term" value="P:L-tryptophan biosynthetic process"/>
    <property type="evidence" value="ECO:0007669"/>
    <property type="project" value="UniProtKB-UniRule"/>
</dbReference>
<dbReference type="EMBL" id="JAAXYO010000033">
    <property type="protein sequence ID" value="MBU2787062.1"/>
    <property type="molecule type" value="Genomic_DNA"/>
</dbReference>
<evidence type="ECO:0000256" key="6">
    <source>
        <dbReference type="ARBA" id="ARBA00023141"/>
    </source>
</evidence>
<proteinExistence type="inferred from homology"/>
<keyword evidence="5 8" id="KW-0822">Tryptophan biosynthesis</keyword>
<evidence type="ECO:0000256" key="8">
    <source>
        <dbReference type="HAMAP-Rule" id="MF_00134"/>
    </source>
</evidence>
<evidence type="ECO:0000256" key="2">
    <source>
        <dbReference type="ARBA" id="ARBA00004696"/>
    </source>
</evidence>
<dbReference type="InterPro" id="IPR001468">
    <property type="entry name" value="Indole-3-GlycerolPSynthase_CS"/>
</dbReference>
<dbReference type="Proteomes" id="UP001197378">
    <property type="component" value="Unassembled WGS sequence"/>
</dbReference>
<dbReference type="PANTHER" id="PTHR22854:SF2">
    <property type="entry name" value="INDOLE-3-GLYCEROL-PHOSPHATE SYNTHASE"/>
    <property type="match status" value="1"/>
</dbReference>
<keyword evidence="4 8" id="KW-0210">Decarboxylase</keyword>
<dbReference type="InterPro" id="IPR011060">
    <property type="entry name" value="RibuloseP-bd_barrel"/>
</dbReference>
<evidence type="ECO:0000259" key="9">
    <source>
        <dbReference type="Pfam" id="PF00218"/>
    </source>
</evidence>
<name>A0AAE2YN44_9PROT</name>
<dbReference type="CDD" id="cd00331">
    <property type="entry name" value="IGPS"/>
    <property type="match status" value="1"/>
</dbReference>
<comment type="similarity">
    <text evidence="8">Belongs to the TrpC family.</text>
</comment>
<dbReference type="GO" id="GO:0004425">
    <property type="term" value="F:indole-3-glycerol-phosphate synthase activity"/>
    <property type="evidence" value="ECO:0007669"/>
    <property type="project" value="UniProtKB-UniRule"/>
</dbReference>
<protein>
    <recommendedName>
        <fullName evidence="8">Indole-3-glycerol phosphate synthase</fullName>
        <shortName evidence="8">IGPS</shortName>
        <ecNumber evidence="8">4.1.1.48</ecNumber>
    </recommendedName>
</protein>
<dbReference type="InterPro" id="IPR045186">
    <property type="entry name" value="Indole-3-glycerol_P_synth"/>
</dbReference>
<dbReference type="PANTHER" id="PTHR22854">
    <property type="entry name" value="TRYPTOPHAN BIOSYNTHESIS PROTEIN"/>
    <property type="match status" value="1"/>
</dbReference>
<dbReference type="SUPFAM" id="SSF51366">
    <property type="entry name" value="Ribulose-phoshate binding barrel"/>
    <property type="match status" value="1"/>
</dbReference>
<evidence type="ECO:0000256" key="1">
    <source>
        <dbReference type="ARBA" id="ARBA00001633"/>
    </source>
</evidence>
<keyword evidence="6 8" id="KW-0057">Aromatic amino acid biosynthesis</keyword>
<reference evidence="10" key="1">
    <citation type="journal article" date="2021" name="ISME J.">
        <title>Genomic evolution of the class Acidithiobacillia: deep-branching Proteobacteria living in extreme acidic conditions.</title>
        <authorList>
            <person name="Moya-Beltran A."/>
            <person name="Beard S."/>
            <person name="Rojas-Villalobos C."/>
            <person name="Issotta F."/>
            <person name="Gallardo Y."/>
            <person name="Ulloa R."/>
            <person name="Giaveno A."/>
            <person name="Degli Esposti M."/>
            <person name="Johnson D.B."/>
            <person name="Quatrini R."/>
        </authorList>
    </citation>
    <scope>NUCLEOTIDE SEQUENCE</scope>
    <source>
        <strain evidence="10">VAN18-1</strain>
    </source>
</reference>
<dbReference type="InterPro" id="IPR013785">
    <property type="entry name" value="Aldolase_TIM"/>
</dbReference>
<dbReference type="HAMAP" id="MF_00134_B">
    <property type="entry name" value="IGPS_B"/>
    <property type="match status" value="1"/>
</dbReference>
<dbReference type="InterPro" id="IPR013798">
    <property type="entry name" value="Indole-3-glycerol_P_synth_dom"/>
</dbReference>
<comment type="pathway">
    <text evidence="2 8">Amino-acid biosynthesis; L-tryptophan biosynthesis; L-tryptophan from chorismate: step 4/5.</text>
</comment>
<organism evidence="10 11">
    <name type="scientific">Igneacidithiobacillus copahuensis</name>
    <dbReference type="NCBI Taxonomy" id="2724909"/>
    <lineage>
        <taxon>Bacteria</taxon>
        <taxon>Pseudomonadati</taxon>
        <taxon>Pseudomonadota</taxon>
        <taxon>Acidithiobacillia</taxon>
        <taxon>Acidithiobacillales</taxon>
        <taxon>Acidithiobacillaceae</taxon>
        <taxon>Igneacidithiobacillus</taxon>
    </lineage>
</organism>
<feature type="domain" description="Indole-3-glycerol phosphate synthase" evidence="9">
    <location>
        <begin position="5"/>
        <end position="260"/>
    </location>
</feature>
<dbReference type="FunFam" id="3.20.20.70:FF:000024">
    <property type="entry name" value="Indole-3-glycerol phosphate synthase"/>
    <property type="match status" value="1"/>
</dbReference>
<keyword evidence="11" id="KW-1185">Reference proteome</keyword>
<comment type="catalytic activity">
    <reaction evidence="1 8">
        <text>1-(2-carboxyphenylamino)-1-deoxy-D-ribulose 5-phosphate + H(+) = (1S,2R)-1-C-(indol-3-yl)glycerol 3-phosphate + CO2 + H2O</text>
        <dbReference type="Rhea" id="RHEA:23476"/>
        <dbReference type="ChEBI" id="CHEBI:15377"/>
        <dbReference type="ChEBI" id="CHEBI:15378"/>
        <dbReference type="ChEBI" id="CHEBI:16526"/>
        <dbReference type="ChEBI" id="CHEBI:58613"/>
        <dbReference type="ChEBI" id="CHEBI:58866"/>
        <dbReference type="EC" id="4.1.1.48"/>
    </reaction>
</comment>
<evidence type="ECO:0000256" key="7">
    <source>
        <dbReference type="ARBA" id="ARBA00023239"/>
    </source>
</evidence>
<dbReference type="Pfam" id="PF00218">
    <property type="entry name" value="IGPS"/>
    <property type="match status" value="1"/>
</dbReference>
<evidence type="ECO:0000256" key="3">
    <source>
        <dbReference type="ARBA" id="ARBA00022605"/>
    </source>
</evidence>
<evidence type="ECO:0000256" key="5">
    <source>
        <dbReference type="ARBA" id="ARBA00022822"/>
    </source>
</evidence>
<dbReference type="AlphaFoldDB" id="A0AAE2YN44"/>
<dbReference type="Gene3D" id="3.20.20.70">
    <property type="entry name" value="Aldolase class I"/>
    <property type="match status" value="1"/>
</dbReference>
<gene>
    <name evidence="8 10" type="primary">trpC</name>
    <name evidence="10" type="ORF">HFQ13_02360</name>
</gene>
<dbReference type="GO" id="GO:0004640">
    <property type="term" value="F:phosphoribosylanthranilate isomerase activity"/>
    <property type="evidence" value="ECO:0007669"/>
    <property type="project" value="TreeGrafter"/>
</dbReference>
<accession>A0AAE2YN44</accession>
<dbReference type="NCBIfam" id="NF001377">
    <property type="entry name" value="PRK00278.2-4"/>
    <property type="match status" value="1"/>
</dbReference>
<comment type="caution">
    <text evidence="10">The sequence shown here is derived from an EMBL/GenBank/DDBJ whole genome shotgun (WGS) entry which is preliminary data.</text>
</comment>
<dbReference type="NCBIfam" id="NF001373">
    <property type="entry name" value="PRK00278.1-6"/>
    <property type="match status" value="1"/>
</dbReference>
<dbReference type="RefSeq" id="WP_215871381.1">
    <property type="nucleotide sequence ID" value="NZ_JAAXYO010000033.1"/>
</dbReference>
<evidence type="ECO:0000313" key="11">
    <source>
        <dbReference type="Proteomes" id="UP001197378"/>
    </source>
</evidence>
<dbReference type="NCBIfam" id="NF001370">
    <property type="entry name" value="PRK00278.1-2"/>
    <property type="match status" value="1"/>
</dbReference>